<sequence length="120" mass="13291">MRPPFHEGPADLIGPMVRDLHERGLPADVADVAAAAQGHSFRELERLAAAHLDGFSPAELLMRLEFVELMTDERFEALGLDEPRIAEIRAFAGAWAEDIKLRRADDGDADYDVPDLPEVD</sequence>
<name>A0ABV5IHK7_9ACTN</name>
<keyword evidence="2" id="KW-1185">Reference proteome</keyword>
<accession>A0ABV5IHK7</accession>
<dbReference type="Proteomes" id="UP001589647">
    <property type="component" value="Unassembled WGS sequence"/>
</dbReference>
<comment type="caution">
    <text evidence="1">The sequence shown here is derived from an EMBL/GenBank/DDBJ whole genome shotgun (WGS) entry which is preliminary data.</text>
</comment>
<dbReference type="RefSeq" id="WP_189648871.1">
    <property type="nucleotide sequence ID" value="NZ_BMRC01000008.1"/>
</dbReference>
<proteinExistence type="predicted"/>
<organism evidence="1 2">
    <name type="scientific">Nonomuraea spiralis</name>
    <dbReference type="NCBI Taxonomy" id="46182"/>
    <lineage>
        <taxon>Bacteria</taxon>
        <taxon>Bacillati</taxon>
        <taxon>Actinomycetota</taxon>
        <taxon>Actinomycetes</taxon>
        <taxon>Streptosporangiales</taxon>
        <taxon>Streptosporangiaceae</taxon>
        <taxon>Nonomuraea</taxon>
    </lineage>
</organism>
<evidence type="ECO:0000313" key="2">
    <source>
        <dbReference type="Proteomes" id="UP001589647"/>
    </source>
</evidence>
<reference evidence="1 2" key="1">
    <citation type="submission" date="2024-09" db="EMBL/GenBank/DDBJ databases">
        <authorList>
            <person name="Sun Q."/>
            <person name="Mori K."/>
        </authorList>
    </citation>
    <scope>NUCLEOTIDE SEQUENCE [LARGE SCALE GENOMIC DNA]</scope>
    <source>
        <strain evidence="1 2">CCM 3426</strain>
    </source>
</reference>
<dbReference type="EMBL" id="JBHMEI010000016">
    <property type="protein sequence ID" value="MFB9204028.1"/>
    <property type="molecule type" value="Genomic_DNA"/>
</dbReference>
<evidence type="ECO:0000313" key="1">
    <source>
        <dbReference type="EMBL" id="MFB9204028.1"/>
    </source>
</evidence>
<gene>
    <name evidence="1" type="ORF">ACFFV7_22740</name>
</gene>
<protein>
    <submittedName>
        <fullName evidence="1">Uncharacterized protein</fullName>
    </submittedName>
</protein>